<evidence type="ECO:0000256" key="3">
    <source>
        <dbReference type="ARBA" id="ARBA00022692"/>
    </source>
</evidence>
<keyword evidence="2" id="KW-1003">Cell membrane</keyword>
<dbReference type="STRING" id="1777144.AWB83_06635"/>
<dbReference type="GO" id="GO:0005886">
    <property type="term" value="C:plasma membrane"/>
    <property type="evidence" value="ECO:0007669"/>
    <property type="project" value="UniProtKB-SubCell"/>
</dbReference>
<comment type="subcellular location">
    <subcellularLocation>
        <location evidence="1">Cell membrane</location>
        <topology evidence="1">Multi-pass membrane protein</topology>
    </subcellularLocation>
</comment>
<evidence type="ECO:0000313" key="7">
    <source>
        <dbReference type="EMBL" id="SAL02656.1"/>
    </source>
</evidence>
<dbReference type="Pfam" id="PF01943">
    <property type="entry name" value="Polysacc_synt"/>
    <property type="match status" value="1"/>
</dbReference>
<evidence type="ECO:0000256" key="6">
    <source>
        <dbReference type="SAM" id="Phobius"/>
    </source>
</evidence>
<dbReference type="InterPro" id="IPR050833">
    <property type="entry name" value="Poly_Biosynth_Transport"/>
</dbReference>
<feature type="transmembrane region" description="Helical" evidence="6">
    <location>
        <begin position="7"/>
        <end position="29"/>
    </location>
</feature>
<keyword evidence="8" id="KW-1185">Reference proteome</keyword>
<feature type="transmembrane region" description="Helical" evidence="6">
    <location>
        <begin position="41"/>
        <end position="59"/>
    </location>
</feature>
<feature type="transmembrane region" description="Helical" evidence="6">
    <location>
        <begin position="326"/>
        <end position="345"/>
    </location>
</feature>
<accession>A0A158E8C4</accession>
<evidence type="ECO:0000313" key="8">
    <source>
        <dbReference type="Proteomes" id="UP000054978"/>
    </source>
</evidence>
<reference evidence="7" key="1">
    <citation type="submission" date="2016-01" db="EMBL/GenBank/DDBJ databases">
        <authorList>
            <person name="Peeters C."/>
        </authorList>
    </citation>
    <scope>NUCLEOTIDE SEQUENCE [LARGE SCALE GENOMIC DNA]</scope>
    <source>
        <strain evidence="7">LMG 29326</strain>
    </source>
</reference>
<evidence type="ECO:0000256" key="2">
    <source>
        <dbReference type="ARBA" id="ARBA00022475"/>
    </source>
</evidence>
<evidence type="ECO:0000256" key="5">
    <source>
        <dbReference type="ARBA" id="ARBA00023136"/>
    </source>
</evidence>
<keyword evidence="3 6" id="KW-0812">Transmembrane</keyword>
<sequence length="423" mass="46210">MASFKKNFTILMTLQVSTYLAPLLTLPWLARVLGPSEYGRLSFGLAFTAYFISLTNYSFSLTATPKISIDRESRERRSQVFWETILTQAALAVAGLIVLIGLTSVIPYLEENRDLLLIGYGQAIGAMLIPTWYFQGIEDLGVLSVLVFLGRALSIPAMYLFVRHRNDVDIAMAVNALVPFLSGVAICTYLYFRHELDFVPVSIKTIIARLKEGWSVFIATSLVDIYASSNIVLLTFIAGNVASGYFAAGDKLIRAALNMLQPLKTAAYPRVSFLMHHAKDDAFAFLRKMFVLQGTIVSLISLCIFFGAPLAVKLLYGPQFLPTVDVLRWMAFVPLMVGLSDLFGVQTMLPLGMKAQFSRVLIGSAVLNFALLAVLATLFGEQGAAATVLIVETCVAAAMAYTLHLQGVPFLKRPITEGAGSGT</sequence>
<dbReference type="PANTHER" id="PTHR30250:SF11">
    <property type="entry name" value="O-ANTIGEN TRANSPORTER-RELATED"/>
    <property type="match status" value="1"/>
</dbReference>
<dbReference type="CDD" id="cd13128">
    <property type="entry name" value="MATE_Wzx_like"/>
    <property type="match status" value="1"/>
</dbReference>
<dbReference type="AlphaFoldDB" id="A0A158E8C4"/>
<feature type="transmembrane region" description="Helical" evidence="6">
    <location>
        <begin position="357"/>
        <end position="378"/>
    </location>
</feature>
<feature type="transmembrane region" description="Helical" evidence="6">
    <location>
        <begin position="80"/>
        <end position="109"/>
    </location>
</feature>
<keyword evidence="4 6" id="KW-1133">Transmembrane helix</keyword>
<dbReference type="EMBL" id="FCOB02000052">
    <property type="protein sequence ID" value="SAL02656.1"/>
    <property type="molecule type" value="Genomic_DNA"/>
</dbReference>
<keyword evidence="5 6" id="KW-0472">Membrane</keyword>
<name>A0A158E8C4_9BURK</name>
<comment type="caution">
    <text evidence="7">The sequence shown here is derived from an EMBL/GenBank/DDBJ whole genome shotgun (WGS) entry which is preliminary data.</text>
</comment>
<feature type="transmembrane region" description="Helical" evidence="6">
    <location>
        <begin position="140"/>
        <end position="162"/>
    </location>
</feature>
<dbReference type="OrthoDB" id="103403at2"/>
<feature type="transmembrane region" description="Helical" evidence="6">
    <location>
        <begin position="115"/>
        <end position="133"/>
    </location>
</feature>
<dbReference type="Proteomes" id="UP000054978">
    <property type="component" value="Unassembled WGS sequence"/>
</dbReference>
<dbReference type="RefSeq" id="WP_087049901.1">
    <property type="nucleotide sequence ID" value="NZ_FCOB02000052.1"/>
</dbReference>
<dbReference type="InterPro" id="IPR002797">
    <property type="entry name" value="Polysacc_synth"/>
</dbReference>
<gene>
    <name evidence="7" type="ORF">AWB83_06635</name>
</gene>
<feature type="transmembrane region" description="Helical" evidence="6">
    <location>
        <begin position="384"/>
        <end position="403"/>
    </location>
</feature>
<proteinExistence type="predicted"/>
<dbReference type="PANTHER" id="PTHR30250">
    <property type="entry name" value="PST FAMILY PREDICTED COLANIC ACID TRANSPORTER"/>
    <property type="match status" value="1"/>
</dbReference>
<organism evidence="7 8">
    <name type="scientific">Caballeronia ptereochthonis</name>
    <dbReference type="NCBI Taxonomy" id="1777144"/>
    <lineage>
        <taxon>Bacteria</taxon>
        <taxon>Pseudomonadati</taxon>
        <taxon>Pseudomonadota</taxon>
        <taxon>Betaproteobacteria</taxon>
        <taxon>Burkholderiales</taxon>
        <taxon>Burkholderiaceae</taxon>
        <taxon>Caballeronia</taxon>
    </lineage>
</organism>
<evidence type="ECO:0000256" key="4">
    <source>
        <dbReference type="ARBA" id="ARBA00022989"/>
    </source>
</evidence>
<protein>
    <submittedName>
        <fullName evidence="7">Polysaccharide biosynthesis protein</fullName>
    </submittedName>
</protein>
<evidence type="ECO:0000256" key="1">
    <source>
        <dbReference type="ARBA" id="ARBA00004651"/>
    </source>
</evidence>
<feature type="transmembrane region" description="Helical" evidence="6">
    <location>
        <begin position="289"/>
        <end position="311"/>
    </location>
</feature>
<feature type="transmembrane region" description="Helical" evidence="6">
    <location>
        <begin position="168"/>
        <end position="192"/>
    </location>
</feature>